<dbReference type="Pfam" id="PF00241">
    <property type="entry name" value="Cofilin_ADF"/>
    <property type="match status" value="1"/>
</dbReference>
<evidence type="ECO:0000313" key="2">
    <source>
        <dbReference type="EMBL" id="ELR24864.1"/>
    </source>
</evidence>
<dbReference type="PROSITE" id="PS51263">
    <property type="entry name" value="ADF_H"/>
    <property type="match status" value="1"/>
</dbReference>
<evidence type="ECO:0000259" key="1">
    <source>
        <dbReference type="PROSITE" id="PS51263"/>
    </source>
</evidence>
<dbReference type="Gene3D" id="3.40.20.10">
    <property type="entry name" value="Severin"/>
    <property type="match status" value="1"/>
</dbReference>
<accession>L8HH15</accession>
<dbReference type="RefSeq" id="XP_004356764.1">
    <property type="nucleotide sequence ID" value="XM_004356711.1"/>
</dbReference>
<dbReference type="OrthoDB" id="10249245at2759"/>
<dbReference type="GeneID" id="14925896"/>
<dbReference type="EMBL" id="KB007811">
    <property type="protein sequence ID" value="ELR24864.1"/>
    <property type="molecule type" value="Genomic_DNA"/>
</dbReference>
<protein>
    <recommendedName>
        <fullName evidence="1">ADF-H domain-containing protein</fullName>
    </recommendedName>
</protein>
<keyword evidence="3" id="KW-1185">Reference proteome</keyword>
<dbReference type="InterPro" id="IPR002108">
    <property type="entry name" value="ADF-H"/>
</dbReference>
<proteinExistence type="predicted"/>
<name>L8HH15_ACACF</name>
<sequence length="99" mass="10693">MVCRGRGSLVASLPRDQCRMAVAQVPWRAHADGVMRSRLVFILWAPDATSTKERMVGEHGLIDQWRGGGGMSLPIQAAGVGDVALEDVEDKIHAKATVK</sequence>
<dbReference type="AlphaFoldDB" id="L8HH15"/>
<organism evidence="2 3">
    <name type="scientific">Acanthamoeba castellanii (strain ATCC 30010 / Neff)</name>
    <dbReference type="NCBI Taxonomy" id="1257118"/>
    <lineage>
        <taxon>Eukaryota</taxon>
        <taxon>Amoebozoa</taxon>
        <taxon>Discosea</taxon>
        <taxon>Longamoebia</taxon>
        <taxon>Centramoebida</taxon>
        <taxon>Acanthamoebidae</taxon>
        <taxon>Acanthamoeba</taxon>
    </lineage>
</organism>
<dbReference type="InterPro" id="IPR029006">
    <property type="entry name" value="ADF-H/Gelsolin-like_dom_sf"/>
</dbReference>
<feature type="domain" description="ADF-H" evidence="1">
    <location>
        <begin position="1"/>
        <end position="93"/>
    </location>
</feature>
<dbReference type="SUPFAM" id="SSF55753">
    <property type="entry name" value="Actin depolymerizing proteins"/>
    <property type="match status" value="1"/>
</dbReference>
<dbReference type="KEGG" id="acan:ACA1_175390"/>
<evidence type="ECO:0000313" key="3">
    <source>
        <dbReference type="Proteomes" id="UP000011083"/>
    </source>
</evidence>
<reference evidence="2 3" key="1">
    <citation type="journal article" date="2013" name="Genome Biol.">
        <title>Genome of Acanthamoeba castellanii highlights extensive lateral gene transfer and early evolution of tyrosine kinase signaling.</title>
        <authorList>
            <person name="Clarke M."/>
            <person name="Lohan A.J."/>
            <person name="Liu B."/>
            <person name="Lagkouvardos I."/>
            <person name="Roy S."/>
            <person name="Zafar N."/>
            <person name="Bertelli C."/>
            <person name="Schilde C."/>
            <person name="Kianianmomeni A."/>
            <person name="Burglin T.R."/>
            <person name="Frech C."/>
            <person name="Turcotte B."/>
            <person name="Kopec K.O."/>
            <person name="Synnott J.M."/>
            <person name="Choo C."/>
            <person name="Paponov I."/>
            <person name="Finkler A."/>
            <person name="Soon Heng Tan C."/>
            <person name="Hutchins A.P."/>
            <person name="Weinmeier T."/>
            <person name="Rattei T."/>
            <person name="Chu J.S."/>
            <person name="Gimenez G."/>
            <person name="Irimia M."/>
            <person name="Rigden D.J."/>
            <person name="Fitzpatrick D.A."/>
            <person name="Lorenzo-Morales J."/>
            <person name="Bateman A."/>
            <person name="Chiu C.H."/>
            <person name="Tang P."/>
            <person name="Hegemann P."/>
            <person name="Fromm H."/>
            <person name="Raoult D."/>
            <person name="Greub G."/>
            <person name="Miranda-Saavedra D."/>
            <person name="Chen N."/>
            <person name="Nash P."/>
            <person name="Ginger M.L."/>
            <person name="Horn M."/>
            <person name="Schaap P."/>
            <person name="Caler L."/>
            <person name="Loftus B."/>
        </authorList>
    </citation>
    <scope>NUCLEOTIDE SEQUENCE [LARGE SCALE GENOMIC DNA]</scope>
    <source>
        <strain evidence="2 3">Neff</strain>
    </source>
</reference>
<gene>
    <name evidence="2" type="ORF">ACA1_175390</name>
</gene>
<dbReference type="Proteomes" id="UP000011083">
    <property type="component" value="Unassembled WGS sequence"/>
</dbReference>
<dbReference type="GO" id="GO:0003779">
    <property type="term" value="F:actin binding"/>
    <property type="evidence" value="ECO:0007669"/>
    <property type="project" value="InterPro"/>
</dbReference>
<dbReference type="VEuPathDB" id="AmoebaDB:ACA1_175390"/>